<keyword evidence="1" id="KW-1133">Transmembrane helix</keyword>
<feature type="transmembrane region" description="Helical" evidence="1">
    <location>
        <begin position="300"/>
        <end position="321"/>
    </location>
</feature>
<keyword evidence="3" id="KW-1185">Reference proteome</keyword>
<dbReference type="EMBL" id="JADEXQ010000087">
    <property type="protein sequence ID" value="MBE9032075.1"/>
    <property type="molecule type" value="Genomic_DNA"/>
</dbReference>
<dbReference type="PANTHER" id="PTHR47380:SF4">
    <property type="entry name" value="OS02G0533000 PROTEIN"/>
    <property type="match status" value="1"/>
</dbReference>
<accession>A0A928Z6B5</accession>
<evidence type="ECO:0000313" key="2">
    <source>
        <dbReference type="EMBL" id="MBE9032075.1"/>
    </source>
</evidence>
<evidence type="ECO:0000313" key="3">
    <source>
        <dbReference type="Proteomes" id="UP000625316"/>
    </source>
</evidence>
<gene>
    <name evidence="2" type="ORF">IQ266_20255</name>
</gene>
<keyword evidence="1" id="KW-0472">Membrane</keyword>
<evidence type="ECO:0000256" key="1">
    <source>
        <dbReference type="SAM" id="Phobius"/>
    </source>
</evidence>
<feature type="transmembrane region" description="Helical" evidence="1">
    <location>
        <begin position="146"/>
        <end position="165"/>
    </location>
</feature>
<dbReference type="PANTHER" id="PTHR47380">
    <property type="entry name" value="OS02G0533000 PROTEIN"/>
    <property type="match status" value="1"/>
</dbReference>
<dbReference type="AlphaFoldDB" id="A0A928Z6B5"/>
<dbReference type="InterPro" id="IPR044200">
    <property type="entry name" value="At5g03900-like"/>
</dbReference>
<reference evidence="2" key="1">
    <citation type="submission" date="2020-10" db="EMBL/GenBank/DDBJ databases">
        <authorList>
            <person name="Castelo-Branco R."/>
            <person name="Eusebio N."/>
            <person name="Adriana R."/>
            <person name="Vieira A."/>
            <person name="Brugerolle De Fraissinette N."/>
            <person name="Rezende De Castro R."/>
            <person name="Schneider M.P."/>
            <person name="Vasconcelos V."/>
            <person name="Leao P.N."/>
        </authorList>
    </citation>
    <scope>NUCLEOTIDE SEQUENCE</scope>
    <source>
        <strain evidence="2">LEGE 11480</strain>
    </source>
</reference>
<sequence>MTSRLPATAPVLMSTIEGLNYRVTVGDVASQAGLELNLTQQGLMTLASESGGDLQVADSGEIVYVFAPDFRHVLRNKFLRLRLQEVWRKIWRVLFYIIRISFGIILIGLIVAAIVAIIALALAAQASRGEDNDSDWGNIGWGGGSLGYWWHPNIFWLFDWNTGYGHRRRYRQPERPGETPQLNFLESIFSFLFGDGNPNADLDDRRWQSIGSIIRNHQGAIIAEQVTPFLDQTDTLLANESSILPVLLRFNGQPEVSPDGEIIYHFPQLQSTAESKRKKYVANYLEEKPWQFTQATTGQVTIAIILGIVLLVLGVMLQGMLATAGAVSGLIQAIALLALVYGIIYLAIPAGRYFWLQRQNQQIAARNQQRQDQAAQLDRVSPEIQHKLDFAKQFAAETIIRKQDLIYTTEEDLMPQELKQAGADWEKQLQDRHPEAP</sequence>
<organism evidence="2 3">
    <name type="scientific">Romeriopsis navalis LEGE 11480</name>
    <dbReference type="NCBI Taxonomy" id="2777977"/>
    <lineage>
        <taxon>Bacteria</taxon>
        <taxon>Bacillati</taxon>
        <taxon>Cyanobacteriota</taxon>
        <taxon>Cyanophyceae</taxon>
        <taxon>Leptolyngbyales</taxon>
        <taxon>Leptolyngbyaceae</taxon>
        <taxon>Romeriopsis</taxon>
        <taxon>Romeriopsis navalis</taxon>
    </lineage>
</organism>
<name>A0A928Z6B5_9CYAN</name>
<dbReference type="Proteomes" id="UP000625316">
    <property type="component" value="Unassembled WGS sequence"/>
</dbReference>
<protein>
    <submittedName>
        <fullName evidence="2">Uncharacterized protein</fullName>
    </submittedName>
</protein>
<dbReference type="RefSeq" id="WP_264326899.1">
    <property type="nucleotide sequence ID" value="NZ_JADEXQ010000087.1"/>
</dbReference>
<feature type="transmembrane region" description="Helical" evidence="1">
    <location>
        <begin position="327"/>
        <end position="348"/>
    </location>
</feature>
<comment type="caution">
    <text evidence="2">The sequence shown here is derived from an EMBL/GenBank/DDBJ whole genome shotgun (WGS) entry which is preliminary data.</text>
</comment>
<feature type="transmembrane region" description="Helical" evidence="1">
    <location>
        <begin position="93"/>
        <end position="126"/>
    </location>
</feature>
<proteinExistence type="predicted"/>
<keyword evidence="1" id="KW-0812">Transmembrane</keyword>